<dbReference type="Pfam" id="PF12017">
    <property type="entry name" value="Tnp_P_element"/>
    <property type="match status" value="1"/>
</dbReference>
<name>A0A1B6I8P1_9HEMI</name>
<evidence type="ECO:0000259" key="2">
    <source>
        <dbReference type="Pfam" id="PF21787"/>
    </source>
</evidence>
<reference evidence="3" key="1">
    <citation type="submission" date="2015-11" db="EMBL/GenBank/DDBJ databases">
        <title>De novo transcriptome assembly of four potential Pierce s Disease insect vectors from Arizona vineyards.</title>
        <authorList>
            <person name="Tassone E.E."/>
        </authorList>
    </citation>
    <scope>NUCLEOTIDE SEQUENCE</scope>
</reference>
<feature type="non-terminal residue" evidence="3">
    <location>
        <position position="1"/>
    </location>
</feature>
<feature type="non-terminal residue" evidence="3">
    <location>
        <position position="103"/>
    </location>
</feature>
<feature type="domain" description="Transposable element P transposase-like RNase H" evidence="2">
    <location>
        <begin position="49"/>
        <end position="97"/>
    </location>
</feature>
<dbReference type="Pfam" id="PF21787">
    <property type="entry name" value="TNP-like_RNaseH_N"/>
    <property type="match status" value="1"/>
</dbReference>
<organism evidence="3">
    <name type="scientific">Homalodisca liturata</name>
    <dbReference type="NCBI Taxonomy" id="320908"/>
    <lineage>
        <taxon>Eukaryota</taxon>
        <taxon>Metazoa</taxon>
        <taxon>Ecdysozoa</taxon>
        <taxon>Arthropoda</taxon>
        <taxon>Hexapoda</taxon>
        <taxon>Insecta</taxon>
        <taxon>Pterygota</taxon>
        <taxon>Neoptera</taxon>
        <taxon>Paraneoptera</taxon>
        <taxon>Hemiptera</taxon>
        <taxon>Auchenorrhyncha</taxon>
        <taxon>Membracoidea</taxon>
        <taxon>Cicadellidae</taxon>
        <taxon>Cicadellinae</taxon>
        <taxon>Proconiini</taxon>
        <taxon>Homalodisca</taxon>
    </lineage>
</organism>
<dbReference type="InterPro" id="IPR021896">
    <property type="entry name" value="THAP9-like_HTH"/>
</dbReference>
<proteinExistence type="predicted"/>
<protein>
    <submittedName>
        <fullName evidence="3">Uncharacterized protein</fullName>
    </submittedName>
</protein>
<feature type="domain" description="THAP9-like helix-turn-helix" evidence="1">
    <location>
        <begin position="8"/>
        <end position="41"/>
    </location>
</feature>
<accession>A0A1B6I8P1</accession>
<dbReference type="EMBL" id="GECU01024429">
    <property type="protein sequence ID" value="JAS83277.1"/>
    <property type="molecule type" value="Transcribed_RNA"/>
</dbReference>
<dbReference type="AlphaFoldDB" id="A0A1B6I8P1"/>
<gene>
    <name evidence="3" type="ORF">g.59023</name>
</gene>
<sequence>KWTNEEISIALTLRYFGKKTYIYLRRKCNFPLPSLSTLNRWIININMRKGFFDEIFRLMEVAGETKETHEKVAVLMYDEMKVKETYEYDQKNDQVIGPHKQMQ</sequence>
<evidence type="ECO:0000259" key="1">
    <source>
        <dbReference type="Pfam" id="PF12017"/>
    </source>
</evidence>
<evidence type="ECO:0000313" key="3">
    <source>
        <dbReference type="EMBL" id="JAS83277.1"/>
    </source>
</evidence>
<dbReference type="InterPro" id="IPR048365">
    <property type="entry name" value="TNP-like_RNaseH_N"/>
</dbReference>